<protein>
    <submittedName>
        <fullName evidence="5">Cysteinyl-tRNA synthetase/mycothiol ligase</fullName>
    </submittedName>
</protein>
<feature type="domain" description="tRNA synthetases class I catalytic" evidence="4">
    <location>
        <begin position="2"/>
        <end position="205"/>
    </location>
</feature>
<dbReference type="Gene3D" id="3.40.50.620">
    <property type="entry name" value="HUPs"/>
    <property type="match status" value="1"/>
</dbReference>
<evidence type="ECO:0000256" key="3">
    <source>
        <dbReference type="ARBA" id="ARBA00022840"/>
    </source>
</evidence>
<evidence type="ECO:0000313" key="6">
    <source>
        <dbReference type="Proteomes" id="UP001174997"/>
    </source>
</evidence>
<keyword evidence="6" id="KW-1185">Reference proteome</keyword>
<name>A0AA40DAR6_9PEZI</name>
<comment type="caution">
    <text evidence="5">The sequence shown here is derived from an EMBL/GenBank/DDBJ whole genome shotgun (WGS) entry which is preliminary data.</text>
</comment>
<dbReference type="GO" id="GO:0005737">
    <property type="term" value="C:cytoplasm"/>
    <property type="evidence" value="ECO:0007669"/>
    <property type="project" value="TreeGrafter"/>
</dbReference>
<dbReference type="EMBL" id="JAULSY010000084">
    <property type="protein sequence ID" value="KAK0666686.1"/>
    <property type="molecule type" value="Genomic_DNA"/>
</dbReference>
<dbReference type="Pfam" id="PF01406">
    <property type="entry name" value="tRNA-synt_1e"/>
    <property type="match status" value="1"/>
</dbReference>
<dbReference type="GO" id="GO:0006423">
    <property type="term" value="P:cysteinyl-tRNA aminoacylation"/>
    <property type="evidence" value="ECO:0007669"/>
    <property type="project" value="TreeGrafter"/>
</dbReference>
<dbReference type="InterPro" id="IPR014729">
    <property type="entry name" value="Rossmann-like_a/b/a_fold"/>
</dbReference>
<evidence type="ECO:0000313" key="5">
    <source>
        <dbReference type="EMBL" id="KAK0666686.1"/>
    </source>
</evidence>
<dbReference type="AlphaFoldDB" id="A0AA40DAR6"/>
<evidence type="ECO:0000259" key="4">
    <source>
        <dbReference type="Pfam" id="PF01406"/>
    </source>
</evidence>
<evidence type="ECO:0000256" key="1">
    <source>
        <dbReference type="ARBA" id="ARBA00022598"/>
    </source>
</evidence>
<dbReference type="InterPro" id="IPR024909">
    <property type="entry name" value="Cys-tRNA/MSH_ligase"/>
</dbReference>
<dbReference type="GO" id="GO:0004817">
    <property type="term" value="F:cysteine-tRNA ligase activity"/>
    <property type="evidence" value="ECO:0007669"/>
    <property type="project" value="TreeGrafter"/>
</dbReference>
<dbReference type="PANTHER" id="PTHR10890">
    <property type="entry name" value="CYSTEINYL-TRNA SYNTHETASE"/>
    <property type="match status" value="1"/>
</dbReference>
<reference evidence="5" key="1">
    <citation type="submission" date="2023-06" db="EMBL/GenBank/DDBJ databases">
        <title>Genome-scale phylogeny and comparative genomics of the fungal order Sordariales.</title>
        <authorList>
            <consortium name="Lawrence Berkeley National Laboratory"/>
            <person name="Hensen N."/>
            <person name="Bonometti L."/>
            <person name="Westerberg I."/>
            <person name="Brannstrom I.O."/>
            <person name="Guillou S."/>
            <person name="Cros-Aarteil S."/>
            <person name="Calhoun S."/>
            <person name="Haridas S."/>
            <person name="Kuo A."/>
            <person name="Mondo S."/>
            <person name="Pangilinan J."/>
            <person name="Riley R."/>
            <person name="Labutti K."/>
            <person name="Andreopoulos B."/>
            <person name="Lipzen A."/>
            <person name="Chen C."/>
            <person name="Yanf M."/>
            <person name="Daum C."/>
            <person name="Ng V."/>
            <person name="Clum A."/>
            <person name="Steindorff A."/>
            <person name="Ohm R."/>
            <person name="Martin F."/>
            <person name="Silar P."/>
            <person name="Natvig D."/>
            <person name="Lalanne C."/>
            <person name="Gautier V."/>
            <person name="Ament-Velasquez S.L."/>
            <person name="Kruys A."/>
            <person name="Hutchinson M.I."/>
            <person name="Powell A.J."/>
            <person name="Barry K."/>
            <person name="Miller A.N."/>
            <person name="Grigoriev I.V."/>
            <person name="Debuchy R."/>
            <person name="Gladieux P."/>
            <person name="Thoren M.H."/>
            <person name="Johannesson H."/>
        </authorList>
    </citation>
    <scope>NUCLEOTIDE SEQUENCE</scope>
    <source>
        <strain evidence="5">CBS 307.81</strain>
    </source>
</reference>
<sequence>MNTTDIDDKIILSARRQYLLARFKEEHAGQETVGDTVLAETFDEEVNKAYKETLQSQSVTVDDLLLRAHIGAAQLAADALQVPGTVSEFFAKTEDVLLPSLDTLHGASLDSNNHQILPESEPKVTHIVDFVSKIVANGFGYATADGSVYFGINSFEKAGHSYSRLEPWNKNDPALLADREGSLSKGTLMKRSPNHFALWKASQAG</sequence>
<proteinExistence type="predicted"/>
<accession>A0AA40DAR6</accession>
<dbReference type="PANTHER" id="PTHR10890:SF3">
    <property type="entry name" value="CYSTEINE--TRNA LIGASE, CYTOPLASMIC"/>
    <property type="match status" value="1"/>
</dbReference>
<keyword evidence="3" id="KW-0067">ATP-binding</keyword>
<keyword evidence="1 5" id="KW-0436">Ligase</keyword>
<gene>
    <name evidence="5" type="ORF">QBC41DRAFT_305030</name>
</gene>
<dbReference type="GO" id="GO:0005524">
    <property type="term" value="F:ATP binding"/>
    <property type="evidence" value="ECO:0007669"/>
    <property type="project" value="UniProtKB-KW"/>
</dbReference>
<keyword evidence="2" id="KW-0547">Nucleotide-binding</keyword>
<evidence type="ECO:0000256" key="2">
    <source>
        <dbReference type="ARBA" id="ARBA00022741"/>
    </source>
</evidence>
<dbReference type="InterPro" id="IPR032678">
    <property type="entry name" value="tRNA-synt_1_cat_dom"/>
</dbReference>
<organism evidence="5 6">
    <name type="scientific">Cercophora samala</name>
    <dbReference type="NCBI Taxonomy" id="330535"/>
    <lineage>
        <taxon>Eukaryota</taxon>
        <taxon>Fungi</taxon>
        <taxon>Dikarya</taxon>
        <taxon>Ascomycota</taxon>
        <taxon>Pezizomycotina</taxon>
        <taxon>Sordariomycetes</taxon>
        <taxon>Sordariomycetidae</taxon>
        <taxon>Sordariales</taxon>
        <taxon>Lasiosphaeriaceae</taxon>
        <taxon>Cercophora</taxon>
    </lineage>
</organism>
<dbReference type="Proteomes" id="UP001174997">
    <property type="component" value="Unassembled WGS sequence"/>
</dbReference>